<proteinExistence type="predicted"/>
<dbReference type="InterPro" id="IPR001387">
    <property type="entry name" value="Cro/C1-type_HTH"/>
</dbReference>
<reference evidence="1 2" key="1">
    <citation type="submission" date="2017-03" db="EMBL/GenBank/DDBJ databases">
        <title>Phylogenomics and comparative genomics of Lactobacillus salivarius, a mammalian gut commensal.</title>
        <authorList>
            <person name="Harris H.M."/>
        </authorList>
    </citation>
    <scope>NUCLEOTIDE SEQUENCE [LARGE SCALE GENOMIC DNA]</scope>
    <source>
        <strain evidence="1 2">LMG 14477</strain>
    </source>
</reference>
<dbReference type="RefSeq" id="WP_081530484.1">
    <property type="nucleotide sequence ID" value="NZ_CANCWC010000037.1"/>
</dbReference>
<dbReference type="Proteomes" id="UP000192638">
    <property type="component" value="Unassembled WGS sequence"/>
</dbReference>
<evidence type="ECO:0000313" key="2">
    <source>
        <dbReference type="Proteomes" id="UP000192638"/>
    </source>
</evidence>
<dbReference type="AlphaFoldDB" id="A0A1V9QTY4"/>
<dbReference type="PROSITE" id="PS50943">
    <property type="entry name" value="HTH_CROC1"/>
    <property type="match status" value="1"/>
</dbReference>
<dbReference type="Gene3D" id="1.10.260.40">
    <property type="entry name" value="lambda repressor-like DNA-binding domains"/>
    <property type="match status" value="1"/>
</dbReference>
<sequence>MIVNNLSTIMGRKRIKIKELHERTGISRSTLTQLYYDKTTMIKLDTIDKLCSALDITPGELFEYRKE</sequence>
<name>A0A1V9QTY4_9LACO</name>
<dbReference type="GO" id="GO:0003677">
    <property type="term" value="F:DNA binding"/>
    <property type="evidence" value="ECO:0007669"/>
    <property type="project" value="InterPro"/>
</dbReference>
<accession>A0A1V9QTY4</accession>
<dbReference type="PANTHER" id="PTHR37301">
    <property type="entry name" value="DNA-BINDING PROTEIN-RELATED"/>
    <property type="match status" value="1"/>
</dbReference>
<comment type="caution">
    <text evidence="1">The sequence shown here is derived from an EMBL/GenBank/DDBJ whole genome shotgun (WGS) entry which is preliminary data.</text>
</comment>
<dbReference type="SMART" id="SM00530">
    <property type="entry name" value="HTH_XRE"/>
    <property type="match status" value="1"/>
</dbReference>
<evidence type="ECO:0000313" key="1">
    <source>
        <dbReference type="EMBL" id="OQQ84366.1"/>
    </source>
</evidence>
<dbReference type="Pfam" id="PF13443">
    <property type="entry name" value="HTH_26"/>
    <property type="match status" value="1"/>
</dbReference>
<protein>
    <submittedName>
        <fullName evidence="1">Uncharacterized protein</fullName>
    </submittedName>
</protein>
<dbReference type="CDD" id="cd00093">
    <property type="entry name" value="HTH_XRE"/>
    <property type="match status" value="1"/>
</dbReference>
<gene>
    <name evidence="1" type="ORF">B6U60_04220</name>
</gene>
<dbReference type="SUPFAM" id="SSF47413">
    <property type="entry name" value="lambda repressor-like DNA-binding domains"/>
    <property type="match status" value="1"/>
</dbReference>
<dbReference type="PANTHER" id="PTHR37301:SF1">
    <property type="entry name" value="DNA-BINDING PROTEIN"/>
    <property type="match status" value="1"/>
</dbReference>
<dbReference type="InterPro" id="IPR010982">
    <property type="entry name" value="Lambda_DNA-bd_dom_sf"/>
</dbReference>
<dbReference type="EMBL" id="NBEB01000041">
    <property type="protein sequence ID" value="OQQ84366.1"/>
    <property type="molecule type" value="Genomic_DNA"/>
</dbReference>
<organism evidence="1 2">
    <name type="scientific">Ligilactobacillus salivarius</name>
    <dbReference type="NCBI Taxonomy" id="1624"/>
    <lineage>
        <taxon>Bacteria</taxon>
        <taxon>Bacillati</taxon>
        <taxon>Bacillota</taxon>
        <taxon>Bacilli</taxon>
        <taxon>Lactobacillales</taxon>
        <taxon>Lactobacillaceae</taxon>
        <taxon>Ligilactobacillus</taxon>
    </lineage>
</organism>